<accession>A0A3B1DFY1</accession>
<gene>
    <name evidence="2" type="ORF">MNBD_UNCLBAC01-1527</name>
</gene>
<feature type="transmembrane region" description="Helical" evidence="1">
    <location>
        <begin position="49"/>
        <end position="72"/>
    </location>
</feature>
<evidence type="ECO:0000256" key="1">
    <source>
        <dbReference type="SAM" id="Phobius"/>
    </source>
</evidence>
<organism evidence="2">
    <name type="scientific">hydrothermal vent metagenome</name>
    <dbReference type="NCBI Taxonomy" id="652676"/>
    <lineage>
        <taxon>unclassified sequences</taxon>
        <taxon>metagenomes</taxon>
        <taxon>ecological metagenomes</taxon>
    </lineage>
</organism>
<dbReference type="AlphaFoldDB" id="A0A3B1DFY1"/>
<sequence length="208" mass="22905">MAQKKETAEQQLLKMLEASAGPAAVAPKVEKKAKGKQSVLSLIRIGNKVLIAVIVGVAFFLVGEVLAGMSLVGKNVRFSVNSSSVRGAKGSENFLPMIEGLSFYLSGVKRRNLFQPYDEERKKIAVDVSGENRRIAQATSHLRLVGVSWLDTVATASVMLEDIDKKETYFLQKGEKIGDIFVKTIYADSVELGYENEEILIKYDQSQM</sequence>
<keyword evidence="1" id="KW-0472">Membrane</keyword>
<name>A0A3B1DFY1_9ZZZZ</name>
<protein>
    <submittedName>
        <fullName evidence="2">Uncharacterized protein</fullName>
    </submittedName>
</protein>
<reference evidence="2" key="1">
    <citation type="submission" date="2018-06" db="EMBL/GenBank/DDBJ databases">
        <authorList>
            <person name="Zhirakovskaya E."/>
        </authorList>
    </citation>
    <scope>NUCLEOTIDE SEQUENCE</scope>
</reference>
<dbReference type="EMBL" id="UOGJ01000014">
    <property type="protein sequence ID" value="VAX34888.1"/>
    <property type="molecule type" value="Genomic_DNA"/>
</dbReference>
<evidence type="ECO:0000313" key="2">
    <source>
        <dbReference type="EMBL" id="VAX34888.1"/>
    </source>
</evidence>
<keyword evidence="1" id="KW-1133">Transmembrane helix</keyword>
<keyword evidence="1" id="KW-0812">Transmembrane</keyword>
<proteinExistence type="predicted"/>